<dbReference type="Proteomes" id="UP001597452">
    <property type="component" value="Unassembled WGS sequence"/>
</dbReference>
<organism evidence="2 3">
    <name type="scientific">Piscibacillus salipiscarius</name>
    <dbReference type="NCBI Taxonomy" id="299480"/>
    <lineage>
        <taxon>Bacteria</taxon>
        <taxon>Bacillati</taxon>
        <taxon>Bacillota</taxon>
        <taxon>Bacilli</taxon>
        <taxon>Bacillales</taxon>
        <taxon>Bacillaceae</taxon>
        <taxon>Piscibacillus</taxon>
    </lineage>
</organism>
<keyword evidence="3" id="KW-1185">Reference proteome</keyword>
<comment type="caution">
    <text evidence="2">The sequence shown here is derived from an EMBL/GenBank/DDBJ whole genome shotgun (WGS) entry which is preliminary data.</text>
</comment>
<proteinExistence type="predicted"/>
<dbReference type="RefSeq" id="WP_377327544.1">
    <property type="nucleotide sequence ID" value="NZ_JBHUMZ010000011.1"/>
</dbReference>
<dbReference type="EMBL" id="JBHUMZ010000011">
    <property type="protein sequence ID" value="MFD2638001.1"/>
    <property type="molecule type" value="Genomic_DNA"/>
</dbReference>
<evidence type="ECO:0000313" key="2">
    <source>
        <dbReference type="EMBL" id="MFD2638001.1"/>
    </source>
</evidence>
<name>A0ABW5Q826_9BACI</name>
<reference evidence="3" key="1">
    <citation type="journal article" date="2019" name="Int. J. Syst. Evol. Microbiol.">
        <title>The Global Catalogue of Microorganisms (GCM) 10K type strain sequencing project: providing services to taxonomists for standard genome sequencing and annotation.</title>
        <authorList>
            <consortium name="The Broad Institute Genomics Platform"/>
            <consortium name="The Broad Institute Genome Sequencing Center for Infectious Disease"/>
            <person name="Wu L."/>
            <person name="Ma J."/>
        </authorList>
    </citation>
    <scope>NUCLEOTIDE SEQUENCE [LARGE SCALE GENOMIC DNA]</scope>
    <source>
        <strain evidence="3">TISTR 1571</strain>
    </source>
</reference>
<dbReference type="PROSITE" id="PS51257">
    <property type="entry name" value="PROKAR_LIPOPROTEIN"/>
    <property type="match status" value="1"/>
</dbReference>
<feature type="signal peptide" evidence="1">
    <location>
        <begin position="1"/>
        <end position="18"/>
    </location>
</feature>
<evidence type="ECO:0000313" key="3">
    <source>
        <dbReference type="Proteomes" id="UP001597452"/>
    </source>
</evidence>
<sequence>MKKVMIILLLGSFILTLAACDDTSDDEKELKEFVTDYKSKLYNIENPNLLNEKHPTKVSQKFSRKIEPYETNEVLEDLTLNRQLIIIPQIAQALGKKVKLQDISLEKVKENEDGSINYDYTMKIKYYDDESENIVKKNGELTTINNDNGWKITRDWENHTKFEKEAMQQYLEAQHDSN</sequence>
<evidence type="ECO:0000256" key="1">
    <source>
        <dbReference type="SAM" id="SignalP"/>
    </source>
</evidence>
<feature type="chain" id="PRO_5045655265" evidence="1">
    <location>
        <begin position="19"/>
        <end position="178"/>
    </location>
</feature>
<protein>
    <submittedName>
        <fullName evidence="2">Uncharacterized protein</fullName>
    </submittedName>
</protein>
<accession>A0ABW5Q826</accession>
<gene>
    <name evidence="2" type="ORF">ACFSW4_03790</name>
</gene>
<keyword evidence="1" id="KW-0732">Signal</keyword>